<evidence type="ECO:0000313" key="2">
    <source>
        <dbReference type="Proteomes" id="UP000230709"/>
    </source>
</evidence>
<dbReference type="KEGG" id="mtw:CQW49_07905"/>
<dbReference type="Proteomes" id="UP000230709">
    <property type="component" value="Chromosome"/>
</dbReference>
<name>A0A2D2CYL4_METT3</name>
<dbReference type="AlphaFoldDB" id="A0A2D2CYL4"/>
<dbReference type="RefSeq" id="WP_003611059.1">
    <property type="nucleotide sequence ID" value="NZ_ADVE02000001.1"/>
</dbReference>
<accession>A0A2D2CYL4</accession>
<dbReference type="EMBL" id="CP023737">
    <property type="protein sequence ID" value="ATQ67827.1"/>
    <property type="molecule type" value="Genomic_DNA"/>
</dbReference>
<organism evidence="1 2">
    <name type="scientific">Methylosinus trichosporium (strain ATCC 35070 / NCIMB 11131 / UNIQEM 75 / OB3b)</name>
    <dbReference type="NCBI Taxonomy" id="595536"/>
    <lineage>
        <taxon>Bacteria</taxon>
        <taxon>Pseudomonadati</taxon>
        <taxon>Pseudomonadota</taxon>
        <taxon>Alphaproteobacteria</taxon>
        <taxon>Hyphomicrobiales</taxon>
        <taxon>Methylocystaceae</taxon>
        <taxon>Methylosinus</taxon>
    </lineage>
</organism>
<reference evidence="2" key="1">
    <citation type="submission" date="2017-10" db="EMBL/GenBank/DDBJ databases">
        <title>Completed PacBio SMRT sequence of Methylosinus trichosporium OB3b reveals presence of a third large plasmid.</title>
        <authorList>
            <person name="Charles T.C."/>
            <person name="Lynch M.D.J."/>
            <person name="Heil J.R."/>
            <person name="Cheng J."/>
        </authorList>
    </citation>
    <scope>NUCLEOTIDE SEQUENCE [LARGE SCALE GENOMIC DNA]</scope>
    <source>
        <strain evidence="2">OB3b</strain>
    </source>
</reference>
<proteinExistence type="predicted"/>
<keyword evidence="2" id="KW-1185">Reference proteome</keyword>
<dbReference type="STRING" id="595536.GCA_000178815_03569"/>
<sequence>MEILVVSAAWALICAAVLHPARAILAIAGLAALAGVTAAYAETLAREPGDLVYLPSLAIRADGRLALAPGVTIAEAAGAYAGPADYWAASCRATLPGWRWPVDWRGSDAIGRTLWRASVSDSGAVMVDGLAPAEADPLHALLAELAPIVACGE</sequence>
<gene>
    <name evidence="1" type="ORF">CQW49_07905</name>
</gene>
<evidence type="ECO:0000313" key="1">
    <source>
        <dbReference type="EMBL" id="ATQ67827.1"/>
    </source>
</evidence>
<protein>
    <submittedName>
        <fullName evidence="1">Uncharacterized protein</fullName>
    </submittedName>
</protein>